<comment type="caution">
    <text evidence="2">The sequence shown here is derived from an EMBL/GenBank/DDBJ whole genome shotgun (WGS) entry which is preliminary data.</text>
</comment>
<proteinExistence type="predicted"/>
<evidence type="ECO:0000313" key="3">
    <source>
        <dbReference type="Proteomes" id="UP000238322"/>
    </source>
</evidence>
<keyword evidence="1" id="KW-0812">Transmembrane</keyword>
<dbReference type="AlphaFoldDB" id="A0A2S8FDV9"/>
<reference evidence="2 3" key="1">
    <citation type="submission" date="2018-02" db="EMBL/GenBank/DDBJ databases">
        <title>Comparative genomes isolates from brazilian mangrove.</title>
        <authorList>
            <person name="Araujo J.E."/>
            <person name="Taketani R.G."/>
            <person name="Silva M.C.P."/>
            <person name="Loureco M.V."/>
            <person name="Andreote F.D."/>
        </authorList>
    </citation>
    <scope>NUCLEOTIDE SEQUENCE [LARGE SCALE GENOMIC DNA]</scope>
    <source>
        <strain evidence="2 3">Hex-1 MGV</strain>
    </source>
</reference>
<feature type="transmembrane region" description="Helical" evidence="1">
    <location>
        <begin position="12"/>
        <end position="39"/>
    </location>
</feature>
<gene>
    <name evidence="2" type="ORF">C5Y83_23645</name>
</gene>
<accession>A0A2S8FDV9</accession>
<protein>
    <recommendedName>
        <fullName evidence="4">Prepilin-type cleavage/methylation domain-containing protein</fullName>
    </recommendedName>
</protein>
<dbReference type="OrthoDB" id="9812770at2"/>
<dbReference type="Proteomes" id="UP000238322">
    <property type="component" value="Unassembled WGS sequence"/>
</dbReference>
<dbReference type="EMBL" id="PUHY01000014">
    <property type="protein sequence ID" value="PQO30363.1"/>
    <property type="molecule type" value="Genomic_DNA"/>
</dbReference>
<sequence length="332" mass="35733">MRMPTSDSRSGFTLLEVMLASALSIVVMMAVGGAIRFFLIQVDTSKDAIEQAQLARAVMRTIENDLRSAIWKHEIDFSSVEDLAASTVASGSADLASAASAAGIDPTMASDALAGSSTEDIAASTVLPTTIGLYGNAMELQFDISRVPRIDEYDPQYSSILSRELGDIPSDIKTVTYFLLQPGVSSLGHGVVGDAGITEEQFGLVRRELDRAVTQYAMNNGQSTNLDASAEILAPEVSMLAFRYFDGIGWLEEWNSEEMGGLPMAVDVMIAVRDHQATQAMLAGDYSLAVTDEDGNPTGKVFRRLIRIPIAKPYEEEEETTDTLSSDGDLPL</sequence>
<name>A0A2S8FDV9_9BACT</name>
<keyword evidence="1" id="KW-0472">Membrane</keyword>
<dbReference type="InterPro" id="IPR012902">
    <property type="entry name" value="N_methyl_site"/>
</dbReference>
<dbReference type="RefSeq" id="WP_105332268.1">
    <property type="nucleotide sequence ID" value="NZ_PUHY01000014.1"/>
</dbReference>
<dbReference type="PROSITE" id="PS00409">
    <property type="entry name" value="PROKAR_NTER_METHYL"/>
    <property type="match status" value="1"/>
</dbReference>
<evidence type="ECO:0000256" key="1">
    <source>
        <dbReference type="SAM" id="Phobius"/>
    </source>
</evidence>
<evidence type="ECO:0000313" key="2">
    <source>
        <dbReference type="EMBL" id="PQO30363.1"/>
    </source>
</evidence>
<evidence type="ECO:0008006" key="4">
    <source>
        <dbReference type="Google" id="ProtNLM"/>
    </source>
</evidence>
<organism evidence="2 3">
    <name type="scientific">Blastopirellula marina</name>
    <dbReference type="NCBI Taxonomy" id="124"/>
    <lineage>
        <taxon>Bacteria</taxon>
        <taxon>Pseudomonadati</taxon>
        <taxon>Planctomycetota</taxon>
        <taxon>Planctomycetia</taxon>
        <taxon>Pirellulales</taxon>
        <taxon>Pirellulaceae</taxon>
        <taxon>Blastopirellula</taxon>
    </lineage>
</organism>
<keyword evidence="1" id="KW-1133">Transmembrane helix</keyword>